<feature type="transmembrane region" description="Helical" evidence="7">
    <location>
        <begin position="235"/>
        <end position="252"/>
    </location>
</feature>
<evidence type="ECO:0000256" key="6">
    <source>
        <dbReference type="SAM" id="MobiDB-lite"/>
    </source>
</evidence>
<dbReference type="InterPro" id="IPR011701">
    <property type="entry name" value="MFS"/>
</dbReference>
<dbReference type="GO" id="GO:0005886">
    <property type="term" value="C:plasma membrane"/>
    <property type="evidence" value="ECO:0007669"/>
    <property type="project" value="TreeGrafter"/>
</dbReference>
<dbReference type="Gene3D" id="1.20.1720.10">
    <property type="entry name" value="Multidrug resistance protein D"/>
    <property type="match status" value="1"/>
</dbReference>
<keyword evidence="3 7" id="KW-0812">Transmembrane</keyword>
<dbReference type="PROSITE" id="PS50850">
    <property type="entry name" value="MFS"/>
    <property type="match status" value="1"/>
</dbReference>
<dbReference type="FunFam" id="1.20.1250.20:FF:000373">
    <property type="entry name" value="Vacuolar basic amino acid transporter"/>
    <property type="match status" value="1"/>
</dbReference>
<feature type="domain" description="Major facilitator superfamily (MFS) profile" evidence="8">
    <location>
        <begin position="43"/>
        <end position="526"/>
    </location>
</feature>
<comment type="similarity">
    <text evidence="2">Belongs to the major facilitator superfamily. TCR/Tet family.</text>
</comment>
<dbReference type="PANTHER" id="PTHR23501">
    <property type="entry name" value="MAJOR FACILITATOR SUPERFAMILY"/>
    <property type="match status" value="1"/>
</dbReference>
<dbReference type="AlphaFoldDB" id="A0A401GJB6"/>
<feature type="transmembrane region" description="Helical" evidence="7">
    <location>
        <begin position="166"/>
        <end position="187"/>
    </location>
</feature>
<evidence type="ECO:0000256" key="7">
    <source>
        <dbReference type="SAM" id="Phobius"/>
    </source>
</evidence>
<dbReference type="GeneID" id="38779172"/>
<comment type="caution">
    <text evidence="9">The sequence shown here is derived from an EMBL/GenBank/DDBJ whole genome shotgun (WGS) entry which is preliminary data.</text>
</comment>
<dbReference type="EMBL" id="BFAD01000004">
    <property type="protein sequence ID" value="GBE82255.1"/>
    <property type="molecule type" value="Genomic_DNA"/>
</dbReference>
<dbReference type="FunFam" id="1.20.1720.10:FF:000014">
    <property type="entry name" value="MFS drug transporter, putative"/>
    <property type="match status" value="1"/>
</dbReference>
<feature type="transmembrane region" description="Helical" evidence="7">
    <location>
        <begin position="366"/>
        <end position="385"/>
    </location>
</feature>
<evidence type="ECO:0000256" key="2">
    <source>
        <dbReference type="ARBA" id="ARBA00007520"/>
    </source>
</evidence>
<dbReference type="FunCoup" id="A0A401GJB6">
    <property type="interactions" value="16"/>
</dbReference>
<feature type="transmembrane region" description="Helical" evidence="7">
    <location>
        <begin position="340"/>
        <end position="359"/>
    </location>
</feature>
<feature type="transmembrane region" description="Helical" evidence="7">
    <location>
        <begin position="193"/>
        <end position="215"/>
    </location>
</feature>
<comment type="subcellular location">
    <subcellularLocation>
        <location evidence="1">Membrane</location>
        <topology evidence="1">Multi-pass membrane protein</topology>
    </subcellularLocation>
</comment>
<dbReference type="CDD" id="cd17502">
    <property type="entry name" value="MFS_Azr1_MDR_like"/>
    <property type="match status" value="1"/>
</dbReference>
<dbReference type="GO" id="GO:0022857">
    <property type="term" value="F:transmembrane transporter activity"/>
    <property type="evidence" value="ECO:0007669"/>
    <property type="project" value="InterPro"/>
</dbReference>
<evidence type="ECO:0000256" key="5">
    <source>
        <dbReference type="ARBA" id="ARBA00023136"/>
    </source>
</evidence>
<evidence type="ECO:0000256" key="3">
    <source>
        <dbReference type="ARBA" id="ARBA00022692"/>
    </source>
</evidence>
<evidence type="ECO:0000313" key="10">
    <source>
        <dbReference type="Proteomes" id="UP000287166"/>
    </source>
</evidence>
<feature type="transmembrane region" description="Helical" evidence="7">
    <location>
        <begin position="78"/>
        <end position="96"/>
    </location>
</feature>
<evidence type="ECO:0000259" key="8">
    <source>
        <dbReference type="PROSITE" id="PS50850"/>
    </source>
</evidence>
<dbReference type="InParanoid" id="A0A401GJB6"/>
<sequence>MDEKRPQTAESVTPTQVAEPEKSKHDWKKNEEQHLPENRLGIVFAGLMCCVFLSALDQTIVSTALPTIVAKIGGGKDYSWVGSAYLLAAASLSTIYGKVSDVFGRKPVLYGSIVTFLVGSALCGAAQNMTWLVVCRAVQGIGGGGIMQLVQITISDIVSLRDRGKYAGLIGATWGIASVIGPLLGGVFTDHVSWRWCFFINLPTGGVAFMLLFFFLNLNPHQGKPLRQHVREFDFVGLILIIGGVVLLLIGFNFGEQGWDQARTIAPLVLGVCLLIAAGVNEIFTNRSPIVPPRLFKTRTTTFLLVSTFIHAVAFFCGTFYLPVYFQVLGSSATMAGVRMLPYSLGSSFFSILSGQVVTRTGRWRPVLWVAWGIFTLGYGLMIMLKADANVAMQVLYPLIAASGFGNLFQTPLIGLQAAMPIKDMATSTATFGFFRMLGGTIGVTVGDTILSGILQKKVKNIAGLSIDTSAAALNQYVPFIKHLPDSQRVPLIAAYCQAISTIWVVNTPLVGFGFILVLFVRGYSLKRVIVKAGPQGQEDAIPADVEKGEIEQVAVDAITAPDGEALDEDGQARSSMSQDDTRMNGQLRAI</sequence>
<dbReference type="Proteomes" id="UP000287166">
    <property type="component" value="Unassembled WGS sequence"/>
</dbReference>
<dbReference type="Pfam" id="PF07690">
    <property type="entry name" value="MFS_1"/>
    <property type="match status" value="1"/>
</dbReference>
<feature type="transmembrane region" description="Helical" evidence="7">
    <location>
        <begin position="430"/>
        <end position="455"/>
    </location>
</feature>
<proteinExistence type="inferred from homology"/>
<feature type="transmembrane region" description="Helical" evidence="7">
    <location>
        <begin position="493"/>
        <end position="521"/>
    </location>
</feature>
<keyword evidence="4 7" id="KW-1133">Transmembrane helix</keyword>
<organism evidence="9 10">
    <name type="scientific">Sparassis crispa</name>
    <dbReference type="NCBI Taxonomy" id="139825"/>
    <lineage>
        <taxon>Eukaryota</taxon>
        <taxon>Fungi</taxon>
        <taxon>Dikarya</taxon>
        <taxon>Basidiomycota</taxon>
        <taxon>Agaricomycotina</taxon>
        <taxon>Agaricomycetes</taxon>
        <taxon>Polyporales</taxon>
        <taxon>Sparassidaceae</taxon>
        <taxon>Sparassis</taxon>
    </lineage>
</organism>
<dbReference type="InterPro" id="IPR020846">
    <property type="entry name" value="MFS_dom"/>
</dbReference>
<feature type="region of interest" description="Disordered" evidence="6">
    <location>
        <begin position="562"/>
        <end position="591"/>
    </location>
</feature>
<evidence type="ECO:0000313" key="9">
    <source>
        <dbReference type="EMBL" id="GBE82255.1"/>
    </source>
</evidence>
<dbReference type="RefSeq" id="XP_027613168.1">
    <property type="nucleotide sequence ID" value="XM_027757367.1"/>
</dbReference>
<dbReference type="SUPFAM" id="SSF103473">
    <property type="entry name" value="MFS general substrate transporter"/>
    <property type="match status" value="1"/>
</dbReference>
<dbReference type="STRING" id="139825.A0A401GJB6"/>
<accession>A0A401GJB6</accession>
<feature type="compositionally biased region" description="Basic and acidic residues" evidence="6">
    <location>
        <begin position="19"/>
        <end position="31"/>
    </location>
</feature>
<feature type="transmembrane region" description="Helical" evidence="7">
    <location>
        <begin position="108"/>
        <end position="131"/>
    </location>
</feature>
<dbReference type="OrthoDB" id="10021397at2759"/>
<dbReference type="InterPro" id="IPR036259">
    <property type="entry name" value="MFS_trans_sf"/>
</dbReference>
<protein>
    <submittedName>
        <fullName evidence="9">Uncharacterized transporter</fullName>
    </submittedName>
</protein>
<dbReference type="Gene3D" id="1.20.1250.20">
    <property type="entry name" value="MFS general substrate transporter like domains"/>
    <property type="match status" value="1"/>
</dbReference>
<name>A0A401GJB6_9APHY</name>
<feature type="transmembrane region" description="Helical" evidence="7">
    <location>
        <begin position="264"/>
        <end position="284"/>
    </location>
</feature>
<reference evidence="9 10" key="1">
    <citation type="journal article" date="2018" name="Sci. Rep.">
        <title>Genome sequence of the cauliflower mushroom Sparassis crispa (Hanabiratake) and its association with beneficial usage.</title>
        <authorList>
            <person name="Kiyama R."/>
            <person name="Furutani Y."/>
            <person name="Kawaguchi K."/>
            <person name="Nakanishi T."/>
        </authorList>
    </citation>
    <scope>NUCLEOTIDE SEQUENCE [LARGE SCALE GENOMIC DNA]</scope>
</reference>
<evidence type="ECO:0000256" key="1">
    <source>
        <dbReference type="ARBA" id="ARBA00004141"/>
    </source>
</evidence>
<evidence type="ECO:0000256" key="4">
    <source>
        <dbReference type="ARBA" id="ARBA00022989"/>
    </source>
</evidence>
<dbReference type="PRINTS" id="PR01036">
    <property type="entry name" value="TCRTETB"/>
</dbReference>
<feature type="region of interest" description="Disordered" evidence="6">
    <location>
        <begin position="1"/>
        <end position="31"/>
    </location>
</feature>
<feature type="transmembrane region" description="Helical" evidence="7">
    <location>
        <begin position="304"/>
        <end position="328"/>
    </location>
</feature>
<keyword evidence="10" id="KW-1185">Reference proteome</keyword>
<dbReference type="PANTHER" id="PTHR23501:SF102">
    <property type="entry name" value="DRUG TRANSPORTER, PUTATIVE (AFU_ORTHOLOGUE AFUA_3G08530)-RELATED"/>
    <property type="match status" value="1"/>
</dbReference>
<gene>
    <name evidence="9" type="ORF">SCP_0406390</name>
</gene>
<keyword evidence="5 7" id="KW-0472">Membrane</keyword>